<dbReference type="Proteomes" id="UP000008064">
    <property type="component" value="Unassembled WGS sequence"/>
</dbReference>
<organism>
    <name type="scientific">Serpula lacrymans var. lacrymans (strain S7.9)</name>
    <name type="common">Dry rot fungus</name>
    <dbReference type="NCBI Taxonomy" id="578457"/>
    <lineage>
        <taxon>Eukaryota</taxon>
        <taxon>Fungi</taxon>
        <taxon>Dikarya</taxon>
        <taxon>Basidiomycota</taxon>
        <taxon>Agaricomycotina</taxon>
        <taxon>Agaricomycetes</taxon>
        <taxon>Agaricomycetidae</taxon>
        <taxon>Boletales</taxon>
        <taxon>Coniophorineae</taxon>
        <taxon>Serpulaceae</taxon>
        <taxon>Serpula</taxon>
    </lineage>
</organism>
<dbReference type="SUPFAM" id="SSF51412">
    <property type="entry name" value="Inosine monophosphate dehydrogenase (IMPDH)"/>
    <property type="match status" value="1"/>
</dbReference>
<dbReference type="HOGENOM" id="CLU_038732_9_1_1"/>
<protein>
    <recommendedName>
        <fullName evidence="5">Nitronate monooxygenase domain-containing protein</fullName>
    </recommendedName>
</protein>
<accession>F8NRN6</accession>
<dbReference type="GeneID" id="18811119"/>
<dbReference type="InterPro" id="IPR013785">
    <property type="entry name" value="Aldolase_TIM"/>
</dbReference>
<sequence>MSTPISTEFTKLFKITSPIVSAPMAYATTPALVAAVINAGGLGFLGAGNEPSHKLADAIDEARAAVSQDKQHLVGMGFVGWVLDKFNTEADPRLTTVLNKSPVAVWFAFGKDLGKYVSQVRAHDATRDHKTLVFVNVNTVEEAVRAANEWKVDVIVVQGAEAGGRGSTYSPPTQEFLEAVLSAVPNGPLVIAAGGITTGTQLAATLTAGASAVVLGTRLLFTPECMFPDEMKKVLVETGPDSTARSPAYDLAFPPGVWPDGIEARCVNNGVVADYEAGRSPEERKANIASGQSDYLIVYAGTGVGDVNEIKSTADVVHGIHEEAVAALKSSGSHLLR</sequence>
<dbReference type="Gene3D" id="3.20.20.70">
    <property type="entry name" value="Aldolase class I"/>
    <property type="match status" value="1"/>
</dbReference>
<dbReference type="EMBL" id="GL945432">
    <property type="protein sequence ID" value="EGO26302.1"/>
    <property type="molecule type" value="Genomic_DNA"/>
</dbReference>
<evidence type="ECO:0000256" key="3">
    <source>
        <dbReference type="ARBA" id="ARBA00023002"/>
    </source>
</evidence>
<dbReference type="InterPro" id="IPR004136">
    <property type="entry name" value="NMO"/>
</dbReference>
<name>F8NRN6_SERL9</name>
<dbReference type="RefSeq" id="XP_007316475.1">
    <property type="nucleotide sequence ID" value="XM_007316413.1"/>
</dbReference>
<dbReference type="PANTHER" id="PTHR32332">
    <property type="entry name" value="2-NITROPROPANE DIOXYGENASE"/>
    <property type="match status" value="1"/>
</dbReference>
<dbReference type="GO" id="GO:0018580">
    <property type="term" value="F:nitronate monooxygenase activity"/>
    <property type="evidence" value="ECO:0007669"/>
    <property type="project" value="InterPro"/>
</dbReference>
<proteinExistence type="predicted"/>
<dbReference type="AlphaFoldDB" id="F8NRN6"/>
<evidence type="ECO:0000256" key="2">
    <source>
        <dbReference type="ARBA" id="ARBA00022643"/>
    </source>
</evidence>
<dbReference type="Pfam" id="PF03060">
    <property type="entry name" value="NMO"/>
    <property type="match status" value="2"/>
</dbReference>
<keyword evidence="2" id="KW-0288">FMN</keyword>
<dbReference type="PANTHER" id="PTHR32332:SF31">
    <property type="entry name" value="2-NITROPROPANE DIOXYGENASE FAMILY, PUTATIVE (AFU_ORTHOLOGUE AFUA_2G09850)-RELATED"/>
    <property type="match status" value="1"/>
</dbReference>
<keyword evidence="1" id="KW-0285">Flavoprotein</keyword>
<dbReference type="CDD" id="cd04730">
    <property type="entry name" value="NPD_like"/>
    <property type="match status" value="1"/>
</dbReference>
<dbReference type="OrthoDB" id="2349068at2759"/>
<evidence type="ECO:0000256" key="1">
    <source>
        <dbReference type="ARBA" id="ARBA00022630"/>
    </source>
</evidence>
<evidence type="ECO:0000313" key="4">
    <source>
        <dbReference type="EMBL" id="EGO26302.1"/>
    </source>
</evidence>
<evidence type="ECO:0008006" key="5">
    <source>
        <dbReference type="Google" id="ProtNLM"/>
    </source>
</evidence>
<gene>
    <name evidence="4" type="ORF">SERLADRAFT_384786</name>
</gene>
<dbReference type="KEGG" id="sla:SERLADRAFT_384786"/>
<reference evidence="4" key="1">
    <citation type="submission" date="2011-04" db="EMBL/GenBank/DDBJ databases">
        <title>Evolution of plant cell wall degrading machinery underlies the functional diversity of forest fungi.</title>
        <authorList>
            <consortium name="US DOE Joint Genome Institute (JGI-PGF)"/>
            <person name="Eastwood D.C."/>
            <person name="Floudas D."/>
            <person name="Binder M."/>
            <person name="Majcherczyk A."/>
            <person name="Schneider P."/>
            <person name="Aerts A."/>
            <person name="Asiegbu F.O."/>
            <person name="Baker S.E."/>
            <person name="Barry K."/>
            <person name="Bendiksby M."/>
            <person name="Blumentritt M."/>
            <person name="Coutinho P.M."/>
            <person name="Cullen D."/>
            <person name="Cullen D."/>
            <person name="Gathman A."/>
            <person name="Goodell B."/>
            <person name="Henrissat B."/>
            <person name="Ihrmark K."/>
            <person name="Kauserud H."/>
            <person name="Kohler A."/>
            <person name="LaButti K."/>
            <person name="Lapidus A."/>
            <person name="Lavin J.L."/>
            <person name="Lee Y.-H."/>
            <person name="Lindquist E."/>
            <person name="Lilly W."/>
            <person name="Lucas S."/>
            <person name="Morin E."/>
            <person name="Murat C."/>
            <person name="Oguiza J.A."/>
            <person name="Park J."/>
            <person name="Pisabarro A.G."/>
            <person name="Riley R."/>
            <person name="Rosling A."/>
            <person name="Salamov A."/>
            <person name="Schmidt O."/>
            <person name="Schmutz J."/>
            <person name="Skrede I."/>
            <person name="Stenlid J."/>
            <person name="Wiebenga A."/>
            <person name="Xie X."/>
            <person name="Kues U."/>
            <person name="Hibbett D.S."/>
            <person name="Hoffmeister D."/>
            <person name="Hogberg N."/>
            <person name="Martin F."/>
            <person name="Grigoriev I.V."/>
            <person name="Watkinson S.C."/>
        </authorList>
    </citation>
    <scope>NUCLEOTIDE SEQUENCE</scope>
    <source>
        <strain evidence="4">S7.9</strain>
    </source>
</reference>
<keyword evidence="3" id="KW-0560">Oxidoreductase</keyword>